<gene>
    <name evidence="1" type="ORF">G4177_31685</name>
</gene>
<protein>
    <submittedName>
        <fullName evidence="1">Uncharacterized protein</fullName>
    </submittedName>
</protein>
<name>A0ABR9PXT1_9BACT</name>
<evidence type="ECO:0000313" key="1">
    <source>
        <dbReference type="EMBL" id="MBE4752727.1"/>
    </source>
</evidence>
<comment type="caution">
    <text evidence="1">The sequence shown here is derived from an EMBL/GenBank/DDBJ whole genome shotgun (WGS) entry which is preliminary data.</text>
</comment>
<organism evidence="1 2">
    <name type="scientific">Corallococcus soli</name>
    <dbReference type="NCBI Taxonomy" id="2710757"/>
    <lineage>
        <taxon>Bacteria</taxon>
        <taxon>Pseudomonadati</taxon>
        <taxon>Myxococcota</taxon>
        <taxon>Myxococcia</taxon>
        <taxon>Myxococcales</taxon>
        <taxon>Cystobacterineae</taxon>
        <taxon>Myxococcaceae</taxon>
        <taxon>Corallococcus</taxon>
    </lineage>
</organism>
<sequence>MAAASRPAADVELATPERERCIVQTEGYYDTRGRVYLGLSDATPAEAALGLALLKKLVG</sequence>
<evidence type="ECO:0000313" key="2">
    <source>
        <dbReference type="Proteomes" id="UP001516472"/>
    </source>
</evidence>
<reference evidence="1 2" key="1">
    <citation type="submission" date="2020-02" db="EMBL/GenBank/DDBJ databases">
        <authorList>
            <person name="Babadi Z.K."/>
            <person name="Risdian C."/>
            <person name="Ebrahimipour G.H."/>
            <person name="Wink J."/>
        </authorList>
    </citation>
    <scope>NUCLEOTIDE SEQUENCE [LARGE SCALE GENOMIC DNA]</scope>
    <source>
        <strain evidence="1 2">ZKHCc1 1396</strain>
    </source>
</reference>
<dbReference type="EMBL" id="JAAIYO010000013">
    <property type="protein sequence ID" value="MBE4752727.1"/>
    <property type="molecule type" value="Genomic_DNA"/>
</dbReference>
<accession>A0ABR9PXT1</accession>
<proteinExistence type="predicted"/>
<dbReference type="RefSeq" id="WP_193429899.1">
    <property type="nucleotide sequence ID" value="NZ_CBCSIP010000143.1"/>
</dbReference>
<dbReference type="Proteomes" id="UP001516472">
    <property type="component" value="Unassembled WGS sequence"/>
</dbReference>
<keyword evidence="2" id="KW-1185">Reference proteome</keyword>